<dbReference type="Gene3D" id="1.10.720.30">
    <property type="entry name" value="SAP domain"/>
    <property type="match status" value="1"/>
</dbReference>
<protein>
    <recommendedName>
        <fullName evidence="1">SAP domain-containing protein</fullName>
    </recommendedName>
</protein>
<gene>
    <name evidence="2" type="ORF">WICMUC_004334</name>
</gene>
<dbReference type="OrthoDB" id="3979979at2759"/>
<reference evidence="2" key="2">
    <citation type="submission" date="2021-01" db="EMBL/GenBank/DDBJ databases">
        <authorList>
            <person name="Schikora-Tamarit M.A."/>
        </authorList>
    </citation>
    <scope>NUCLEOTIDE SEQUENCE</scope>
    <source>
        <strain evidence="2">CBS6341</strain>
    </source>
</reference>
<evidence type="ECO:0000313" key="2">
    <source>
        <dbReference type="EMBL" id="KAH3672362.1"/>
    </source>
</evidence>
<comment type="caution">
    <text evidence="2">The sequence shown here is derived from an EMBL/GenBank/DDBJ whole genome shotgun (WGS) entry which is preliminary data.</text>
</comment>
<accession>A0A9P8PHU6</accession>
<dbReference type="SMART" id="SM00513">
    <property type="entry name" value="SAP"/>
    <property type="match status" value="1"/>
</dbReference>
<sequence length="302" mass="34026">MLRSTRSMPTLKALNQTIKSEVQQQTTQFSTISSKYNLIAPNIPYSKNDSLKSKTFKRLVHETSKKNSSSLLNTKSSEFSLMSLNTLKQECRKRGLKVSGRKSELISRISTYETSFSTKQVASISTSTRPSTLDQIKSPWKKMESKLTKSFKKTTKTEAKGDDSHIDFIKSVDSQPPKTVGEDYITQIPSLSTDASQTPVTKFEKDIKNYPTNPNDTIVSKAEGSDIKIFEQGSIDQIDEQNFKASNVTEDVFEQEKEEGSYEWDNTQFNGNEKGIFVGVLASIGLWWSLKPNKIISDDRIN</sequence>
<dbReference type="InterPro" id="IPR003034">
    <property type="entry name" value="SAP_dom"/>
</dbReference>
<dbReference type="InterPro" id="IPR036361">
    <property type="entry name" value="SAP_dom_sf"/>
</dbReference>
<dbReference type="Pfam" id="PF02037">
    <property type="entry name" value="SAP"/>
    <property type="match status" value="1"/>
</dbReference>
<reference evidence="2" key="1">
    <citation type="journal article" date="2021" name="Open Biol.">
        <title>Shared evolutionary footprints suggest mitochondrial oxidative damage underlies multiple complex I losses in fungi.</title>
        <authorList>
            <person name="Schikora-Tamarit M.A."/>
            <person name="Marcet-Houben M."/>
            <person name="Nosek J."/>
            <person name="Gabaldon T."/>
        </authorList>
    </citation>
    <scope>NUCLEOTIDE SEQUENCE</scope>
    <source>
        <strain evidence="2">CBS6341</strain>
    </source>
</reference>
<dbReference type="PROSITE" id="PS50800">
    <property type="entry name" value="SAP"/>
    <property type="match status" value="1"/>
</dbReference>
<keyword evidence="3" id="KW-1185">Reference proteome</keyword>
<dbReference type="SUPFAM" id="SSF68906">
    <property type="entry name" value="SAP domain"/>
    <property type="match status" value="1"/>
</dbReference>
<dbReference type="Proteomes" id="UP000769528">
    <property type="component" value="Unassembled WGS sequence"/>
</dbReference>
<organism evidence="2 3">
    <name type="scientific">Wickerhamomyces mucosus</name>
    <dbReference type="NCBI Taxonomy" id="1378264"/>
    <lineage>
        <taxon>Eukaryota</taxon>
        <taxon>Fungi</taxon>
        <taxon>Dikarya</taxon>
        <taxon>Ascomycota</taxon>
        <taxon>Saccharomycotina</taxon>
        <taxon>Saccharomycetes</taxon>
        <taxon>Phaffomycetales</taxon>
        <taxon>Wickerhamomycetaceae</taxon>
        <taxon>Wickerhamomyces</taxon>
    </lineage>
</organism>
<dbReference type="EMBL" id="JAEUBF010001156">
    <property type="protein sequence ID" value="KAH3672362.1"/>
    <property type="molecule type" value="Genomic_DNA"/>
</dbReference>
<evidence type="ECO:0000259" key="1">
    <source>
        <dbReference type="PROSITE" id="PS50800"/>
    </source>
</evidence>
<dbReference type="AlphaFoldDB" id="A0A9P8PHU6"/>
<name>A0A9P8PHU6_9ASCO</name>
<proteinExistence type="predicted"/>
<feature type="domain" description="SAP" evidence="1">
    <location>
        <begin position="79"/>
        <end position="113"/>
    </location>
</feature>
<evidence type="ECO:0000313" key="3">
    <source>
        <dbReference type="Proteomes" id="UP000769528"/>
    </source>
</evidence>